<dbReference type="FunFam" id="2.30.110.10:FF:000004">
    <property type="entry name" value="Cellular repressor of E1A-stimulated genes 1"/>
    <property type="match status" value="1"/>
</dbReference>
<dbReference type="InterPro" id="IPR055343">
    <property type="entry name" value="CREG_beta-barrel"/>
</dbReference>
<evidence type="ECO:0000256" key="13">
    <source>
        <dbReference type="SAM" id="SignalP"/>
    </source>
</evidence>
<evidence type="ECO:0000259" key="14">
    <source>
        <dbReference type="Pfam" id="PF13883"/>
    </source>
</evidence>
<evidence type="ECO:0000256" key="12">
    <source>
        <dbReference type="SAM" id="Phobius"/>
    </source>
</evidence>
<keyword evidence="12" id="KW-0812">Transmembrane</keyword>
<feature type="domain" description="CREG-like beta-barrel" evidence="14">
    <location>
        <begin position="24"/>
        <end position="168"/>
    </location>
</feature>
<keyword evidence="10" id="KW-0325">Glycoprotein</keyword>
<dbReference type="GO" id="GO:0012505">
    <property type="term" value="C:endomembrane system"/>
    <property type="evidence" value="ECO:0007669"/>
    <property type="project" value="UniProtKB-ARBA"/>
</dbReference>
<dbReference type="PANTHER" id="PTHR13343">
    <property type="entry name" value="CREG1 PROTEIN"/>
    <property type="match status" value="1"/>
</dbReference>
<dbReference type="InterPro" id="IPR012349">
    <property type="entry name" value="Split_barrel_FMN-bd"/>
</dbReference>
<dbReference type="SUPFAM" id="SSF50475">
    <property type="entry name" value="FMN-binding split barrel"/>
    <property type="match status" value="1"/>
</dbReference>
<evidence type="ECO:0000256" key="8">
    <source>
        <dbReference type="ARBA" id="ARBA00022859"/>
    </source>
</evidence>
<keyword evidence="16" id="KW-1185">Reference proteome</keyword>
<comment type="similarity">
    <text evidence="3">Belongs to the CREG family.</text>
</comment>
<dbReference type="InterPro" id="IPR021663">
    <property type="entry name" value="CD3_zeta/IgE_Fc_rcpt_gamma"/>
</dbReference>
<keyword evidence="12" id="KW-0472">Membrane</keyword>
<dbReference type="Proteomes" id="UP001205998">
    <property type="component" value="Unassembled WGS sequence"/>
</dbReference>
<feature type="transmembrane region" description="Helical" evidence="12">
    <location>
        <begin position="227"/>
        <end position="245"/>
    </location>
</feature>
<evidence type="ECO:0000256" key="10">
    <source>
        <dbReference type="ARBA" id="ARBA00023180"/>
    </source>
</evidence>
<keyword evidence="12" id="KW-1133">Transmembrane helix</keyword>
<dbReference type="Gene3D" id="2.30.110.10">
    <property type="entry name" value="Electron Transport, Fmn-binding Protein, Chain A"/>
    <property type="match status" value="1"/>
</dbReference>
<sequence>MTVVWLLVISSAFMAVPGNLMKIPPHEEVARMARFVVNRCDWASMATISTHEPVKGQPFSNAFSISDGLLGNGTGVPYMYLTHMEISVQDLQVNPQASLSVSLAQTHYCKRKGYDPQSPLCAHIILSGFVQEVNATEGDFAKKVLFTRHPEMIDWPVDHNWFFAKMQRKSLKVGYKASVFCNACVEREVGRLCITRWSSAEPLPVTRLSLELQRREAYGMYDPGFCYVLDVFLLIYGIVITILFLREKCCKPKEKVQKDSTYATLRGDQSTYAGLKDPETGRPRGPLKDKTEDTCHVNAEEGMGEKKKGYGNEANLKQQIAIKAKILRKKKNAPWFQSEKRSKSEPGASAVNEANSRLVRCRMLTESHQPQKWFLPAVLAFGLQAKLT</sequence>
<evidence type="ECO:0000256" key="9">
    <source>
        <dbReference type="ARBA" id="ARBA00023170"/>
    </source>
</evidence>
<comment type="caution">
    <text evidence="15">The sequence shown here is derived from an EMBL/GenBank/DDBJ whole genome shotgun (WGS) entry which is preliminary data.</text>
</comment>
<evidence type="ECO:0000256" key="7">
    <source>
        <dbReference type="ARBA" id="ARBA00022729"/>
    </source>
</evidence>
<feature type="compositionally biased region" description="Basic and acidic residues" evidence="11">
    <location>
        <begin position="276"/>
        <end position="292"/>
    </location>
</feature>
<keyword evidence="7 13" id="KW-0732">Signal</keyword>
<comment type="subcellular location">
    <subcellularLocation>
        <location evidence="1">Cell membrane</location>
        <topology evidence="1">Single-pass type I membrane protein</topology>
    </subcellularLocation>
    <subcellularLocation>
        <location evidence="2">Secreted</location>
    </subcellularLocation>
</comment>
<dbReference type="GO" id="GO:0098797">
    <property type="term" value="C:plasma membrane protein complex"/>
    <property type="evidence" value="ECO:0007669"/>
    <property type="project" value="UniProtKB-ARBA"/>
</dbReference>
<dbReference type="Pfam" id="PF13883">
    <property type="entry name" value="CREG_beta-barrel"/>
    <property type="match status" value="1"/>
</dbReference>
<dbReference type="PANTHER" id="PTHR13343:SF21">
    <property type="entry name" value="PROTEIN CREG1"/>
    <property type="match status" value="1"/>
</dbReference>
<dbReference type="GO" id="GO:0002376">
    <property type="term" value="P:immune system process"/>
    <property type="evidence" value="ECO:0007669"/>
    <property type="project" value="UniProtKB-KW"/>
</dbReference>
<name>A0AAD5FUD1_SILAS</name>
<evidence type="ECO:0000313" key="15">
    <source>
        <dbReference type="EMBL" id="KAI5629545.1"/>
    </source>
</evidence>
<feature type="region of interest" description="Disordered" evidence="11">
    <location>
        <begin position="271"/>
        <end position="292"/>
    </location>
</feature>
<keyword evidence="5" id="KW-0964">Secreted</keyword>
<evidence type="ECO:0000256" key="11">
    <source>
        <dbReference type="SAM" id="MobiDB-lite"/>
    </source>
</evidence>
<evidence type="ECO:0000256" key="1">
    <source>
        <dbReference type="ARBA" id="ARBA00004251"/>
    </source>
</evidence>
<evidence type="ECO:0000256" key="3">
    <source>
        <dbReference type="ARBA" id="ARBA00009230"/>
    </source>
</evidence>
<keyword evidence="4" id="KW-1003">Cell membrane</keyword>
<feature type="signal peptide" evidence="13">
    <location>
        <begin position="1"/>
        <end position="18"/>
    </location>
</feature>
<evidence type="ECO:0000256" key="5">
    <source>
        <dbReference type="ARBA" id="ARBA00022525"/>
    </source>
</evidence>
<feature type="chain" id="PRO_5041964535" evidence="13">
    <location>
        <begin position="19"/>
        <end position="388"/>
    </location>
</feature>
<dbReference type="GO" id="GO:0005615">
    <property type="term" value="C:extracellular space"/>
    <property type="evidence" value="ECO:0007669"/>
    <property type="project" value="TreeGrafter"/>
</dbReference>
<keyword evidence="6" id="KW-0597">Phosphoprotein</keyword>
<accession>A0AAD5FUD1</accession>
<dbReference type="Pfam" id="PF11628">
    <property type="entry name" value="TCR_zetazeta"/>
    <property type="match status" value="1"/>
</dbReference>
<evidence type="ECO:0000256" key="2">
    <source>
        <dbReference type="ARBA" id="ARBA00004613"/>
    </source>
</evidence>
<keyword evidence="9" id="KW-0675">Receptor</keyword>
<protein>
    <submittedName>
        <fullName evidence="15">Protein CREG1</fullName>
    </submittedName>
</protein>
<proteinExistence type="inferred from homology"/>
<dbReference type="EMBL" id="MU535325">
    <property type="protein sequence ID" value="KAI5629545.1"/>
    <property type="molecule type" value="Genomic_DNA"/>
</dbReference>
<gene>
    <name evidence="15" type="ORF">C0J50_7937</name>
</gene>
<evidence type="ECO:0000256" key="4">
    <source>
        <dbReference type="ARBA" id="ARBA00022475"/>
    </source>
</evidence>
<evidence type="ECO:0000313" key="16">
    <source>
        <dbReference type="Proteomes" id="UP001205998"/>
    </source>
</evidence>
<keyword evidence="8" id="KW-0391">Immunity</keyword>
<dbReference type="GO" id="GO:0005737">
    <property type="term" value="C:cytoplasm"/>
    <property type="evidence" value="ECO:0007669"/>
    <property type="project" value="UniProtKB-ARBA"/>
</dbReference>
<organism evidence="15 16">
    <name type="scientific">Silurus asotus</name>
    <name type="common">Amur catfish</name>
    <name type="synonym">Parasilurus asotus</name>
    <dbReference type="NCBI Taxonomy" id="30991"/>
    <lineage>
        <taxon>Eukaryota</taxon>
        <taxon>Metazoa</taxon>
        <taxon>Chordata</taxon>
        <taxon>Craniata</taxon>
        <taxon>Vertebrata</taxon>
        <taxon>Euteleostomi</taxon>
        <taxon>Actinopterygii</taxon>
        <taxon>Neopterygii</taxon>
        <taxon>Teleostei</taxon>
        <taxon>Ostariophysi</taxon>
        <taxon>Siluriformes</taxon>
        <taxon>Siluridae</taxon>
        <taxon>Silurus</taxon>
    </lineage>
</organism>
<reference evidence="15" key="1">
    <citation type="submission" date="2018-07" db="EMBL/GenBank/DDBJ databases">
        <title>Comparative genomics of catfishes provides insights into carnivory and benthic adaptation.</title>
        <authorList>
            <person name="Zhang Y."/>
            <person name="Wang D."/>
            <person name="Peng Z."/>
            <person name="Zheng S."/>
            <person name="Shao F."/>
            <person name="Tao W."/>
        </authorList>
    </citation>
    <scope>NUCLEOTIDE SEQUENCE</scope>
    <source>
        <strain evidence="15">Chongqing</strain>
    </source>
</reference>
<evidence type="ECO:0000256" key="6">
    <source>
        <dbReference type="ARBA" id="ARBA00022553"/>
    </source>
</evidence>
<dbReference type="AlphaFoldDB" id="A0AAD5FUD1"/>